<accession>A0A166E8L0</accession>
<keyword evidence="2" id="KW-1185">Reference proteome</keyword>
<dbReference type="OrthoDB" id="78399at2157"/>
<evidence type="ECO:0000313" key="1">
    <source>
        <dbReference type="EMBL" id="KZX16392.1"/>
    </source>
</evidence>
<organism evidence="1 2">
    <name type="scientific">Methanobrevibacter filiformis</name>
    <dbReference type="NCBI Taxonomy" id="55758"/>
    <lineage>
        <taxon>Archaea</taxon>
        <taxon>Methanobacteriati</taxon>
        <taxon>Methanobacteriota</taxon>
        <taxon>Methanomada group</taxon>
        <taxon>Methanobacteria</taxon>
        <taxon>Methanobacteriales</taxon>
        <taxon>Methanobacteriaceae</taxon>
        <taxon>Methanobrevibacter</taxon>
    </lineage>
</organism>
<reference evidence="1 2" key="1">
    <citation type="submission" date="2016-04" db="EMBL/GenBank/DDBJ databases">
        <title>Genome sequence of Methanobrevibacter filiformis DSM 11501.</title>
        <authorList>
            <person name="Poehlein A."/>
            <person name="Seedorf H."/>
            <person name="Daniel R."/>
        </authorList>
    </citation>
    <scope>NUCLEOTIDE SEQUENCE [LARGE SCALE GENOMIC DNA]</scope>
    <source>
        <strain evidence="1 2">DSM 11501</strain>
    </source>
</reference>
<dbReference type="RefSeq" id="WP_066971221.1">
    <property type="nucleotide sequence ID" value="NZ_LWMT01000071.1"/>
</dbReference>
<dbReference type="AlphaFoldDB" id="A0A166E8L0"/>
<gene>
    <name evidence="1" type="ORF">MBFIL_05190</name>
</gene>
<proteinExistence type="predicted"/>
<comment type="caution">
    <text evidence="1">The sequence shown here is derived from an EMBL/GenBank/DDBJ whole genome shotgun (WGS) entry which is preliminary data.</text>
</comment>
<evidence type="ECO:0000313" key="2">
    <source>
        <dbReference type="Proteomes" id="UP000077066"/>
    </source>
</evidence>
<dbReference type="Proteomes" id="UP000077066">
    <property type="component" value="Unassembled WGS sequence"/>
</dbReference>
<protein>
    <submittedName>
        <fullName evidence="1">Uncharacterized protein</fullName>
    </submittedName>
</protein>
<name>A0A166E8L0_9EURY</name>
<dbReference type="EMBL" id="LWMT01000071">
    <property type="protein sequence ID" value="KZX16392.1"/>
    <property type="molecule type" value="Genomic_DNA"/>
</dbReference>
<sequence>MQNEKSINRNKNSHIYYNNLAANLPKPSTKNTNEEMFKHNTDIHPINCRIENNNLFCGENDSSENNYFNSISDNGETATAETSINYIRNSTNNSVEMDVGELIYNETKQQFTFKDQIKDMELEHLTKIQTHKETKQKVNSVVKGEKRETAVNSYKIKIGEDIIFFYNNENYSSEVLDIKHDNLKVVYRSKNVWINLTDVKKIL</sequence>
<dbReference type="PATRIC" id="fig|55758.3.peg.579"/>